<dbReference type="RefSeq" id="WP_085544923.1">
    <property type="nucleotide sequence ID" value="NZ_FXBB01000021.1"/>
</dbReference>
<feature type="region of interest" description="Disordered" evidence="1">
    <location>
        <begin position="202"/>
        <end position="262"/>
    </location>
</feature>
<dbReference type="STRING" id="561720.SAMN06275492_12118"/>
<reference evidence="3" key="1">
    <citation type="submission" date="2017-04" db="EMBL/GenBank/DDBJ databases">
        <authorList>
            <person name="Varghese N."/>
            <person name="Submissions S."/>
        </authorList>
    </citation>
    <scope>NUCLEOTIDE SEQUENCE [LARGE SCALE GENOMIC DNA]</scope>
    <source>
        <strain evidence="3">USBA 82</strain>
    </source>
</reference>
<evidence type="ECO:0000313" key="2">
    <source>
        <dbReference type="EMBL" id="SMG36118.1"/>
    </source>
</evidence>
<keyword evidence="3" id="KW-1185">Reference proteome</keyword>
<dbReference type="OrthoDB" id="4084at2"/>
<dbReference type="EMBL" id="FXBB01000021">
    <property type="protein sequence ID" value="SMG36118.1"/>
    <property type="molecule type" value="Genomic_DNA"/>
</dbReference>
<dbReference type="AlphaFoldDB" id="A0A1X7K6W8"/>
<dbReference type="Proteomes" id="UP000193355">
    <property type="component" value="Unassembled WGS sequence"/>
</dbReference>
<protein>
    <submittedName>
        <fullName evidence="2">Uncharacterized protein</fullName>
    </submittedName>
</protein>
<evidence type="ECO:0000313" key="3">
    <source>
        <dbReference type="Proteomes" id="UP000193355"/>
    </source>
</evidence>
<name>A0A1X7K6W8_9BACT</name>
<organism evidence="2 3">
    <name type="scientific">Dethiosulfovibrio salsuginis</name>
    <dbReference type="NCBI Taxonomy" id="561720"/>
    <lineage>
        <taxon>Bacteria</taxon>
        <taxon>Thermotogati</taxon>
        <taxon>Synergistota</taxon>
        <taxon>Synergistia</taxon>
        <taxon>Synergistales</taxon>
        <taxon>Dethiosulfovibrionaceae</taxon>
        <taxon>Dethiosulfovibrio</taxon>
    </lineage>
</organism>
<accession>A0A1X7K6W8</accession>
<feature type="compositionally biased region" description="Pro residues" evidence="1">
    <location>
        <begin position="227"/>
        <end position="236"/>
    </location>
</feature>
<evidence type="ECO:0000256" key="1">
    <source>
        <dbReference type="SAM" id="MobiDB-lite"/>
    </source>
</evidence>
<proteinExistence type="predicted"/>
<feature type="compositionally biased region" description="Basic and acidic residues" evidence="1">
    <location>
        <begin position="216"/>
        <end position="226"/>
    </location>
</feature>
<gene>
    <name evidence="2" type="ORF">SAMN06275492_12118</name>
</gene>
<sequence>MRGIRSGFLASLILVITVAVSPVFGSPLEEATRILERNTSFHWGRDCLVWVVHYPESLVEPWVDADAQARGYSPSQREEYLRSFKEQLRIGSAEPFLVTVYHFGPQPLSLSPLGDYLSLTTDGANRVAPLSYEKKMDQPISGVVQGLVFFPKQQGAFSLVFKGLGVYPEQLFAFDKAVISDTVAQAPTEVVSRIVELPPVETETVLSSKGGKTSVPKKEPEPKAPEPEPLPPPSDTEPPAWLGPGPVLTPPDPVVEENPFEGISGDIARQLDDILKDDELEADDSSLVFSKETVVEEFLDLWSKGETEAMFDMIAPSARSEGLAAFSERANKSPLRWCLSDGYKLRWLDDGRVRVSVAQKLVLIRVLQSEVLSVVREEGRSFVVW</sequence>